<protein>
    <submittedName>
        <fullName evidence="3">Uncharacterized protein</fullName>
    </submittedName>
</protein>
<gene>
    <name evidence="3" type="ORF">SO694_000611114</name>
</gene>
<feature type="compositionally biased region" description="Basic and acidic residues" evidence="1">
    <location>
        <begin position="248"/>
        <end position="258"/>
    </location>
</feature>
<keyword evidence="2" id="KW-0812">Transmembrane</keyword>
<feature type="transmembrane region" description="Helical" evidence="2">
    <location>
        <begin position="374"/>
        <end position="396"/>
    </location>
</feature>
<feature type="region of interest" description="Disordered" evidence="1">
    <location>
        <begin position="193"/>
        <end position="321"/>
    </location>
</feature>
<proteinExistence type="predicted"/>
<keyword evidence="2" id="KW-1133">Transmembrane helix</keyword>
<evidence type="ECO:0000256" key="2">
    <source>
        <dbReference type="SAM" id="Phobius"/>
    </source>
</evidence>
<dbReference type="Proteomes" id="UP001363151">
    <property type="component" value="Unassembled WGS sequence"/>
</dbReference>
<reference evidence="3 4" key="1">
    <citation type="submission" date="2024-03" db="EMBL/GenBank/DDBJ databases">
        <title>Aureococcus anophagefferens CCMP1851 and Kratosvirus quantuckense: Draft genome of a second virus-susceptible host strain in the model system.</title>
        <authorList>
            <person name="Chase E."/>
            <person name="Truchon A.R."/>
            <person name="Schepens W."/>
            <person name="Wilhelm S.W."/>
        </authorList>
    </citation>
    <scope>NUCLEOTIDE SEQUENCE [LARGE SCALE GENOMIC DNA]</scope>
    <source>
        <strain evidence="3 4">CCMP1851</strain>
    </source>
</reference>
<evidence type="ECO:0000256" key="1">
    <source>
        <dbReference type="SAM" id="MobiDB-lite"/>
    </source>
</evidence>
<dbReference type="EMBL" id="JBBJCI010000285">
    <property type="protein sequence ID" value="KAK7236265.1"/>
    <property type="molecule type" value="Genomic_DNA"/>
</dbReference>
<evidence type="ECO:0000313" key="3">
    <source>
        <dbReference type="EMBL" id="KAK7236265.1"/>
    </source>
</evidence>
<feature type="region of interest" description="Disordered" evidence="1">
    <location>
        <begin position="159"/>
        <end position="178"/>
    </location>
</feature>
<comment type="caution">
    <text evidence="3">The sequence shown here is derived from an EMBL/GenBank/DDBJ whole genome shotgun (WGS) entry which is preliminary data.</text>
</comment>
<keyword evidence="2" id="KW-0472">Membrane</keyword>
<feature type="compositionally biased region" description="Basic residues" evidence="1">
    <location>
        <begin position="105"/>
        <end position="119"/>
    </location>
</feature>
<organism evidence="3 4">
    <name type="scientific">Aureococcus anophagefferens</name>
    <name type="common">Harmful bloom alga</name>
    <dbReference type="NCBI Taxonomy" id="44056"/>
    <lineage>
        <taxon>Eukaryota</taxon>
        <taxon>Sar</taxon>
        <taxon>Stramenopiles</taxon>
        <taxon>Ochrophyta</taxon>
        <taxon>Pelagophyceae</taxon>
        <taxon>Pelagomonadales</taxon>
        <taxon>Pelagomonadaceae</taxon>
        <taxon>Aureococcus</taxon>
    </lineage>
</organism>
<sequence>MAAQLTMYIVRKKGALVREGASLDTREIADLAPGTRCESDAIETLPYGKKRVRLPGEAARGGRGAGDAAAARAAAGGDVLARRRGRDGGVRGRRAAPRGRPSGAPRRRPPPPPPRRRAPRSPAVVASEAERTIRDAVAASSPHYRRTHTREVLAKIPAAARRPGLDERACGDAGKPRGTSVVTALDSGSLADTAAWAAGDSPRSARRRFEEPPRRGRAGGGARPRAGDARGAGDARAGGAGGGRRGGRRDARAGRECRVGGPEPTPAPRSARAGASGDAEAPAATPEPATTPAELSRTELPWSAAEPATPTSPPADDPRRLSAGVKIDATRATPAAELGRAKARPAWRLAEGALSPPRVVAALAPTTPKGRKRLAAMFVALVVLGATNLLSSFWGLGGGQKPYAPGTPSIIAKTGCAGQELDDD</sequence>
<name>A0ABR1FRA8_AURAN</name>
<feature type="region of interest" description="Disordered" evidence="1">
    <location>
        <begin position="73"/>
        <end position="129"/>
    </location>
</feature>
<feature type="compositionally biased region" description="Low complexity" evidence="1">
    <location>
        <begin position="268"/>
        <end position="294"/>
    </location>
</feature>
<evidence type="ECO:0000313" key="4">
    <source>
        <dbReference type="Proteomes" id="UP001363151"/>
    </source>
</evidence>
<keyword evidence="4" id="KW-1185">Reference proteome</keyword>
<accession>A0ABR1FRA8</accession>